<protein>
    <recommendedName>
        <fullName evidence="2">UBL3-like ubiquitin domain-containing protein</fullName>
    </recommendedName>
</protein>
<organism evidence="3 4">
    <name type="scientific">Aulographum hederae CBS 113979</name>
    <dbReference type="NCBI Taxonomy" id="1176131"/>
    <lineage>
        <taxon>Eukaryota</taxon>
        <taxon>Fungi</taxon>
        <taxon>Dikarya</taxon>
        <taxon>Ascomycota</taxon>
        <taxon>Pezizomycotina</taxon>
        <taxon>Dothideomycetes</taxon>
        <taxon>Pleosporomycetidae</taxon>
        <taxon>Aulographales</taxon>
        <taxon>Aulographaceae</taxon>
    </lineage>
</organism>
<feature type="compositionally biased region" description="Polar residues" evidence="1">
    <location>
        <begin position="27"/>
        <end position="39"/>
    </location>
</feature>
<feature type="region of interest" description="Disordered" evidence="1">
    <location>
        <begin position="217"/>
        <end position="243"/>
    </location>
</feature>
<dbReference type="Gene3D" id="3.10.20.90">
    <property type="entry name" value="Phosphatidylinositol 3-kinase Catalytic Subunit, Chain A, domain 1"/>
    <property type="match status" value="1"/>
</dbReference>
<feature type="compositionally biased region" description="Polar residues" evidence="1">
    <location>
        <begin position="60"/>
        <end position="72"/>
    </location>
</feature>
<feature type="domain" description="UBL3-like ubiquitin" evidence="2">
    <location>
        <begin position="155"/>
        <end position="229"/>
    </location>
</feature>
<dbReference type="EMBL" id="ML977166">
    <property type="protein sequence ID" value="KAF1984789.1"/>
    <property type="molecule type" value="Genomic_DNA"/>
</dbReference>
<evidence type="ECO:0000256" key="1">
    <source>
        <dbReference type="SAM" id="MobiDB-lite"/>
    </source>
</evidence>
<feature type="region of interest" description="Disordered" evidence="1">
    <location>
        <begin position="1"/>
        <end position="112"/>
    </location>
</feature>
<keyword evidence="4" id="KW-1185">Reference proteome</keyword>
<dbReference type="Pfam" id="PF13881">
    <property type="entry name" value="Rad60-SLD_2"/>
    <property type="match status" value="1"/>
</dbReference>
<reference evidence="3" key="1">
    <citation type="journal article" date="2020" name="Stud. Mycol.">
        <title>101 Dothideomycetes genomes: a test case for predicting lifestyles and emergence of pathogens.</title>
        <authorList>
            <person name="Haridas S."/>
            <person name="Albert R."/>
            <person name="Binder M."/>
            <person name="Bloem J."/>
            <person name="Labutti K."/>
            <person name="Salamov A."/>
            <person name="Andreopoulos B."/>
            <person name="Baker S."/>
            <person name="Barry K."/>
            <person name="Bills G."/>
            <person name="Bluhm B."/>
            <person name="Cannon C."/>
            <person name="Castanera R."/>
            <person name="Culley D."/>
            <person name="Daum C."/>
            <person name="Ezra D."/>
            <person name="Gonzalez J."/>
            <person name="Henrissat B."/>
            <person name="Kuo A."/>
            <person name="Liang C."/>
            <person name="Lipzen A."/>
            <person name="Lutzoni F."/>
            <person name="Magnuson J."/>
            <person name="Mondo S."/>
            <person name="Nolan M."/>
            <person name="Ohm R."/>
            <person name="Pangilinan J."/>
            <person name="Park H.-J."/>
            <person name="Ramirez L."/>
            <person name="Alfaro M."/>
            <person name="Sun H."/>
            <person name="Tritt A."/>
            <person name="Yoshinaga Y."/>
            <person name="Zwiers L.-H."/>
            <person name="Turgeon B."/>
            <person name="Goodwin S."/>
            <person name="Spatafora J."/>
            <person name="Crous P."/>
            <person name="Grigoriev I."/>
        </authorList>
    </citation>
    <scope>NUCLEOTIDE SEQUENCE</scope>
    <source>
        <strain evidence="3">CBS 113979</strain>
    </source>
</reference>
<dbReference type="PANTHER" id="PTHR13169">
    <property type="entry name" value="UBIQUITIN-LIKE PROTEIN 3 HCG-1 PROTEIN"/>
    <property type="match status" value="1"/>
</dbReference>
<dbReference type="SUPFAM" id="SSF54236">
    <property type="entry name" value="Ubiquitin-like"/>
    <property type="match status" value="1"/>
</dbReference>
<sequence>MASSASNTNQTSAETSQSSAQAASSPVEMTNLSENTRLPTSDHLAQPEPVHLASSASASNKPQSSDPNNTKPQIAAADPMAQSPEQTRETTRETTVVGIGPSSELPSPRHDLSDGPILTITLLLPNGARHPYILDANYLKKRNVQVENNDPFKIGVYTLKELIWRDWRPEWEPRPTAPNSIRLISFGRLLDDKLLLTEYRFNTTAANVLHMTVKPQEVVDEEEQNAKASRNGRHDGDDEDRTAGCRCTIL</sequence>
<evidence type="ECO:0000313" key="4">
    <source>
        <dbReference type="Proteomes" id="UP000800041"/>
    </source>
</evidence>
<dbReference type="InterPro" id="IPR029071">
    <property type="entry name" value="Ubiquitin-like_domsf"/>
</dbReference>
<proteinExistence type="predicted"/>
<dbReference type="AlphaFoldDB" id="A0A6G1GVK2"/>
<evidence type="ECO:0000313" key="3">
    <source>
        <dbReference type="EMBL" id="KAF1984789.1"/>
    </source>
</evidence>
<dbReference type="OrthoDB" id="1043111at2759"/>
<dbReference type="InterPro" id="IPR040015">
    <property type="entry name" value="UBL3-like"/>
</dbReference>
<name>A0A6G1GVK2_9PEZI</name>
<accession>A0A6G1GVK2</accession>
<feature type="compositionally biased region" description="Low complexity" evidence="1">
    <location>
        <begin position="1"/>
        <end position="25"/>
    </location>
</feature>
<dbReference type="Proteomes" id="UP000800041">
    <property type="component" value="Unassembled WGS sequence"/>
</dbReference>
<gene>
    <name evidence="3" type="ORF">K402DRAFT_413725</name>
</gene>
<dbReference type="PANTHER" id="PTHR13169:SF0">
    <property type="entry name" value="UBIQUITIN-LIKE PROTEIN 3"/>
    <property type="match status" value="1"/>
</dbReference>
<evidence type="ECO:0000259" key="2">
    <source>
        <dbReference type="Pfam" id="PF13881"/>
    </source>
</evidence>
<dbReference type="InterPro" id="IPR039540">
    <property type="entry name" value="UBL3-like_ubiquitin_dom"/>
</dbReference>